<dbReference type="RefSeq" id="WP_132849291.1">
    <property type="nucleotide sequence ID" value="NZ_CP058648.1"/>
</dbReference>
<keyword evidence="1" id="KW-0812">Transmembrane</keyword>
<keyword evidence="1" id="KW-0472">Membrane</keyword>
<feature type="transmembrane region" description="Helical" evidence="1">
    <location>
        <begin position="71"/>
        <end position="89"/>
    </location>
</feature>
<gene>
    <name evidence="2" type="ORF">EDD79_103818</name>
</gene>
<keyword evidence="3" id="KW-1185">Reference proteome</keyword>
<accession>A0A4R2TB51</accession>
<name>A0A4R2TB51_9FIRM</name>
<feature type="transmembrane region" description="Helical" evidence="1">
    <location>
        <begin position="118"/>
        <end position="138"/>
    </location>
</feature>
<evidence type="ECO:0008006" key="4">
    <source>
        <dbReference type="Google" id="ProtNLM"/>
    </source>
</evidence>
<dbReference type="OrthoDB" id="6194834at2"/>
<feature type="transmembrane region" description="Helical" evidence="1">
    <location>
        <begin position="95"/>
        <end position="113"/>
    </location>
</feature>
<reference evidence="2 3" key="1">
    <citation type="submission" date="2019-03" db="EMBL/GenBank/DDBJ databases">
        <title>Genomic Encyclopedia of Type Strains, Phase IV (KMG-IV): sequencing the most valuable type-strain genomes for metagenomic binning, comparative biology and taxonomic classification.</title>
        <authorList>
            <person name="Goeker M."/>
        </authorList>
    </citation>
    <scope>NUCLEOTIDE SEQUENCE [LARGE SCALE GENOMIC DNA]</scope>
    <source>
        <strain evidence="2 3">DSM 100013</strain>
    </source>
</reference>
<proteinExistence type="predicted"/>
<evidence type="ECO:0000256" key="1">
    <source>
        <dbReference type="SAM" id="Phobius"/>
    </source>
</evidence>
<feature type="transmembrane region" description="Helical" evidence="1">
    <location>
        <begin position="150"/>
        <end position="176"/>
    </location>
</feature>
<protein>
    <recommendedName>
        <fullName evidence="4">Zinc finger protein</fullName>
    </recommendedName>
</protein>
<dbReference type="Proteomes" id="UP000295504">
    <property type="component" value="Unassembled WGS sequence"/>
</dbReference>
<dbReference type="AlphaFoldDB" id="A0A4R2TB51"/>
<dbReference type="EMBL" id="SLYC01000038">
    <property type="protein sequence ID" value="TCP99016.1"/>
    <property type="molecule type" value="Genomic_DNA"/>
</dbReference>
<organism evidence="2 3">
    <name type="scientific">Serpentinicella alkaliphila</name>
    <dbReference type="NCBI Taxonomy" id="1734049"/>
    <lineage>
        <taxon>Bacteria</taxon>
        <taxon>Bacillati</taxon>
        <taxon>Bacillota</taxon>
        <taxon>Clostridia</taxon>
        <taxon>Peptostreptococcales</taxon>
        <taxon>Natronincolaceae</taxon>
        <taxon>Serpentinicella</taxon>
    </lineage>
</organism>
<evidence type="ECO:0000313" key="2">
    <source>
        <dbReference type="EMBL" id="TCP99016.1"/>
    </source>
</evidence>
<keyword evidence="1" id="KW-1133">Transmembrane helix</keyword>
<evidence type="ECO:0000313" key="3">
    <source>
        <dbReference type="Proteomes" id="UP000295504"/>
    </source>
</evidence>
<comment type="caution">
    <text evidence="2">The sequence shown here is derived from an EMBL/GenBank/DDBJ whole genome shotgun (WGS) entry which is preliminary data.</text>
</comment>
<sequence length="185" mass="21047">MNQHKSNISCGICQDLIPLVLDNVASEDSQRIVTAHVECCKDCEILYNSVKGPDSNLQDDSKIIKSIKRKIYFSCIALLVIGTMIGVYLSNSMGMFYNIILMPMIGAIAYYILGKRWYIVSVGVFITSYIWLFVGFVIEYRKLAIEIFYYPIYLTAIYTALTVIGVFVSKLLYFAFKKEGVKHVK</sequence>